<evidence type="ECO:0000256" key="11">
    <source>
        <dbReference type="ARBA" id="ARBA00024708"/>
    </source>
</evidence>
<dbReference type="PANTHER" id="PTHR22760:SF4">
    <property type="entry name" value="GPI MANNOSYLTRANSFERASE 3"/>
    <property type="match status" value="1"/>
</dbReference>
<comment type="subcellular location">
    <subcellularLocation>
        <location evidence="1 12">Endoplasmic reticulum membrane</location>
        <topology evidence="1 12">Multi-pass membrane protein</topology>
    </subcellularLocation>
</comment>
<keyword evidence="10 12" id="KW-0472">Membrane</keyword>
<evidence type="ECO:0000256" key="4">
    <source>
        <dbReference type="ARBA" id="ARBA00022502"/>
    </source>
</evidence>
<name>A0ABR1WHJ5_9PEZI</name>
<organism evidence="13 14">
    <name type="scientific">Apiospora saccharicola</name>
    <dbReference type="NCBI Taxonomy" id="335842"/>
    <lineage>
        <taxon>Eukaryota</taxon>
        <taxon>Fungi</taxon>
        <taxon>Dikarya</taxon>
        <taxon>Ascomycota</taxon>
        <taxon>Pezizomycotina</taxon>
        <taxon>Sordariomycetes</taxon>
        <taxon>Xylariomycetidae</taxon>
        <taxon>Amphisphaeriales</taxon>
        <taxon>Apiosporaceae</taxon>
        <taxon>Apiospora</taxon>
    </lineage>
</organism>
<comment type="pathway">
    <text evidence="2">Glycolipid biosynthesis; glycosylphosphatidylinositol-anchor biosynthesis.</text>
</comment>
<dbReference type="EMBL" id="JAQQWM010000001">
    <property type="protein sequence ID" value="KAK8082932.1"/>
    <property type="molecule type" value="Genomic_DNA"/>
</dbReference>
<evidence type="ECO:0000256" key="12">
    <source>
        <dbReference type="RuleBase" id="RU363075"/>
    </source>
</evidence>
<comment type="caution">
    <text evidence="13">The sequence shown here is derived from an EMBL/GenBank/DDBJ whole genome shotgun (WGS) entry which is preliminary data.</text>
</comment>
<accession>A0ABR1WHJ5</accession>
<comment type="similarity">
    <text evidence="3">Belongs to the glycosyltransferase 22 family. PIGB subfamily.</text>
</comment>
<proteinExistence type="inferred from homology"/>
<keyword evidence="6" id="KW-0808">Transferase</keyword>
<keyword evidence="8 12" id="KW-0256">Endoplasmic reticulum</keyword>
<sequence>SITKLCYRHVEIDSAVENITHSIATIAAMTATEDSSAAVASSTQASPQDIAPLGAACSATNDKKTQQVRDALSMLFGFRLLNALCLRTFFQPDEYYQALEPAWKIAFGLDSGPWMTWEWQYYLRSSLHPGLFSLGYTLTASYMSSMRLSPHYTGIALVAVPKVMQAGIAALTDWYAWRLAEKLYGRNSAAAWSVLLMSIANPWVWYVSTRTFSNTMEAALTIAALYYFPWDLLGVEKKVKEKDKPAVLGTLGAVNRQASTFKMPCYEYILTYKPICSLRLSIILAALAVILRPTNAVIWAAIGIVVLTGFTAEGESPLDTRTYFIIIREVLLCGSLVLGLSLVADYQLYGEWTFPPFNFLYFNIGQALAVFYGQNDGHYYLSQGIPLSFTTIAPFAVMGMFNAASESFSGSLMTKNTRKALGFTSTAMTSALSLVSHKEVRFLYPLVPILHVLAAPYITKPLLVAGLLVNLVIGSYLSYFHAAAPIQVMDYLRGEFERLHPDNATLAEPYGRYNATSEPLELFALFLTPCHTTPWRSHLVYPALRARELTCEPPLHTEPGSPERAAYIDEGWRFERDKTSFMSTELWPSEGGEELPRYIIGFEGIEDALMEYFGPKGPGAKKEVTLAKTWAQWNGLFTDDDRKAGELRVWETNAYSAAS</sequence>
<feature type="transmembrane region" description="Helical" evidence="12">
    <location>
        <begin position="464"/>
        <end position="484"/>
    </location>
</feature>
<evidence type="ECO:0000256" key="9">
    <source>
        <dbReference type="ARBA" id="ARBA00022989"/>
    </source>
</evidence>
<evidence type="ECO:0000256" key="3">
    <source>
        <dbReference type="ARBA" id="ARBA00006065"/>
    </source>
</evidence>
<evidence type="ECO:0000256" key="8">
    <source>
        <dbReference type="ARBA" id="ARBA00022824"/>
    </source>
</evidence>
<feature type="transmembrane region" description="Helical" evidence="12">
    <location>
        <begin position="356"/>
        <end position="373"/>
    </location>
</feature>
<keyword evidence="9 12" id="KW-1133">Transmembrane helix</keyword>
<feature type="transmembrane region" description="Helical" evidence="12">
    <location>
        <begin position="385"/>
        <end position="405"/>
    </location>
</feature>
<dbReference type="Pfam" id="PF03901">
    <property type="entry name" value="Glyco_transf_22"/>
    <property type="match status" value="1"/>
</dbReference>
<keyword evidence="14" id="KW-1185">Reference proteome</keyword>
<dbReference type="EC" id="2.4.1.-" evidence="12"/>
<evidence type="ECO:0000256" key="6">
    <source>
        <dbReference type="ARBA" id="ARBA00022679"/>
    </source>
</evidence>
<evidence type="ECO:0000256" key="7">
    <source>
        <dbReference type="ARBA" id="ARBA00022692"/>
    </source>
</evidence>
<keyword evidence="4" id="KW-0337">GPI-anchor biosynthesis</keyword>
<dbReference type="Proteomes" id="UP001446871">
    <property type="component" value="Unassembled WGS sequence"/>
</dbReference>
<keyword evidence="5 12" id="KW-0328">Glycosyltransferase</keyword>
<evidence type="ECO:0000256" key="5">
    <source>
        <dbReference type="ARBA" id="ARBA00022676"/>
    </source>
</evidence>
<evidence type="ECO:0000256" key="2">
    <source>
        <dbReference type="ARBA" id="ARBA00004687"/>
    </source>
</evidence>
<feature type="transmembrane region" description="Helical" evidence="12">
    <location>
        <begin position="189"/>
        <end position="207"/>
    </location>
</feature>
<evidence type="ECO:0000256" key="10">
    <source>
        <dbReference type="ARBA" id="ARBA00023136"/>
    </source>
</evidence>
<evidence type="ECO:0000313" key="13">
    <source>
        <dbReference type="EMBL" id="KAK8082932.1"/>
    </source>
</evidence>
<gene>
    <name evidence="13" type="ORF">PG996_001713</name>
</gene>
<evidence type="ECO:0000313" key="14">
    <source>
        <dbReference type="Proteomes" id="UP001446871"/>
    </source>
</evidence>
<comment type="function">
    <text evidence="11">Mannosyltransferase involved in glycosylphosphatidylinositol-anchor biosynthesis. Transfers the third mannose to Man2-GlcN-acyl-PI during GPI precursor assembly.</text>
</comment>
<feature type="transmembrane region" description="Helical" evidence="12">
    <location>
        <begin position="155"/>
        <end position="177"/>
    </location>
</feature>
<dbReference type="PANTHER" id="PTHR22760">
    <property type="entry name" value="GLYCOSYLTRANSFERASE"/>
    <property type="match status" value="1"/>
</dbReference>
<feature type="non-terminal residue" evidence="13">
    <location>
        <position position="1"/>
    </location>
</feature>
<protein>
    <recommendedName>
        <fullName evidence="12">Mannosyltransferase</fullName>
        <ecNumber evidence="12">2.4.1.-</ecNumber>
    </recommendedName>
</protein>
<feature type="transmembrane region" description="Helical" evidence="12">
    <location>
        <begin position="324"/>
        <end position="344"/>
    </location>
</feature>
<keyword evidence="7 12" id="KW-0812">Transmembrane</keyword>
<reference evidence="13 14" key="1">
    <citation type="submission" date="2023-01" db="EMBL/GenBank/DDBJ databases">
        <title>Analysis of 21 Apiospora genomes using comparative genomics revels a genus with tremendous synthesis potential of carbohydrate active enzymes and secondary metabolites.</title>
        <authorList>
            <person name="Sorensen T."/>
        </authorList>
    </citation>
    <scope>NUCLEOTIDE SEQUENCE [LARGE SCALE GENOMIC DNA]</scope>
    <source>
        <strain evidence="13 14">CBS 83171</strain>
    </source>
</reference>
<evidence type="ECO:0000256" key="1">
    <source>
        <dbReference type="ARBA" id="ARBA00004477"/>
    </source>
</evidence>
<dbReference type="InterPro" id="IPR005599">
    <property type="entry name" value="GPI_mannosylTrfase"/>
</dbReference>